<dbReference type="HOGENOM" id="CLU_3214084_0_0_0"/>
<gene>
    <name evidence="1" type="ordered locus">CCA_00320</name>
</gene>
<evidence type="ECO:0000313" key="2">
    <source>
        <dbReference type="Proteomes" id="UP000002193"/>
    </source>
</evidence>
<protein>
    <submittedName>
        <fullName evidence="1">Uncharacterized protein</fullName>
    </submittedName>
</protein>
<dbReference type="AlphaFoldDB" id="Q823T5"/>
<accession>Q823T5</accession>
<keyword evidence="2" id="KW-1185">Reference proteome</keyword>
<evidence type="ECO:0000313" key="1">
    <source>
        <dbReference type="EMBL" id="AAP05069.1"/>
    </source>
</evidence>
<organism evidence="1 2">
    <name type="scientific">Chlamydia caviae (strain ATCC VR-813 / DSM 19441 / 03DC25 / GPIC)</name>
    <name type="common">Chlamydophila caviae</name>
    <dbReference type="NCBI Taxonomy" id="227941"/>
    <lineage>
        <taxon>Bacteria</taxon>
        <taxon>Pseudomonadati</taxon>
        <taxon>Chlamydiota</taxon>
        <taxon>Chlamydiia</taxon>
        <taxon>Chlamydiales</taxon>
        <taxon>Chlamydiaceae</taxon>
        <taxon>Chlamydia/Chlamydophila group</taxon>
        <taxon>Chlamydia</taxon>
    </lineage>
</organism>
<name>Q823T5_CHLCV</name>
<sequence length="44" mass="5325">MKKDEGLTQIVFPDFPKKQSLKISTYMFYIKQFLMFFLSDLDLE</sequence>
<reference evidence="1 2" key="1">
    <citation type="journal article" date="2003" name="Nucleic Acids Res.">
        <title>Genome sequence of Chlamydophila caviae (Chlamydia psittaci GPIC): examining the role of niche-specific genes in the evolution of the Chlamydiaceae.</title>
        <authorList>
            <person name="Read T.D."/>
            <person name="Myers G.S.A."/>
            <person name="Brunham R.C."/>
            <person name="Nelson W.C."/>
            <person name="Paulsen I.T."/>
            <person name="Heidelberg J.F."/>
            <person name="Holtzapple E.K."/>
            <person name="Khouri H.M."/>
            <person name="Federova N.B."/>
            <person name="Carty H.A."/>
            <person name="Umayam L.A."/>
            <person name="Haft D.H."/>
            <person name="Peterson J.D."/>
            <person name="Beanan M.J."/>
            <person name="White O."/>
            <person name="Salzberg S.L."/>
            <person name="Hsia R.-C."/>
            <person name="McClarty G."/>
            <person name="Rank R.G."/>
            <person name="Bavoil P.M."/>
            <person name="Fraser C.M."/>
        </authorList>
    </citation>
    <scope>NUCLEOTIDE SEQUENCE [LARGE SCALE GENOMIC DNA]</scope>
    <source>
        <strain evidence="2">ATCC VR-813 / DSM 19441 / 03DC25 / GPIC</strain>
    </source>
</reference>
<dbReference type="EMBL" id="AE015925">
    <property type="protein sequence ID" value="AAP05069.1"/>
    <property type="molecule type" value="Genomic_DNA"/>
</dbReference>
<proteinExistence type="predicted"/>
<dbReference type="Proteomes" id="UP000002193">
    <property type="component" value="Chromosome"/>
</dbReference>
<dbReference type="KEGG" id="cca:CCA_00320"/>